<dbReference type="Gene3D" id="3.20.20.70">
    <property type="entry name" value="Aldolase class I"/>
    <property type="match status" value="1"/>
</dbReference>
<dbReference type="PANTHER" id="PTHR21381:SF3">
    <property type="entry name" value="SGC REGION PROTEIN SGCQ-RELATED"/>
    <property type="match status" value="1"/>
</dbReference>
<dbReference type="Proteomes" id="UP000608579">
    <property type="component" value="Unassembled WGS sequence"/>
</dbReference>
<dbReference type="SUPFAM" id="SSF51366">
    <property type="entry name" value="Ribulose-phoshate binding barrel"/>
    <property type="match status" value="1"/>
</dbReference>
<sequence length="280" mass="30481">MPNTQLPLKPNALNELFKNPKPIIAMIHLPPLPGAPRYRGMEVEEIIDYALRDAEVLKGGDVDGLQVENIGDYPYLKPDDIGHETSSILAVVAREVRKATGLPTGVCCLANGVIPAIAACVASGARWVRAAEWANAYIADEGFVEAVAHKALRYRASLRADHVKVFADVMVKHGSHFIISDRPFEEQVKDVEFFDADAVIVSGTRTGAETPVEKVIKAKQSTSLPVLVGSGLNPENAEKLLTYADGAIVGSYLRQDGKFWNPIDINRVKTLMKTVKTIRG</sequence>
<proteinExistence type="inferred from homology"/>
<protein>
    <submittedName>
        <fullName evidence="2">BtpA/SgcQ family protein</fullName>
    </submittedName>
</protein>
<organism evidence="2 3">
    <name type="scientific">Caldiarchaeum subterraneum</name>
    <dbReference type="NCBI Taxonomy" id="311458"/>
    <lineage>
        <taxon>Archaea</taxon>
        <taxon>Nitrososphaerota</taxon>
        <taxon>Candidatus Caldarchaeales</taxon>
        <taxon>Candidatus Caldarchaeaceae</taxon>
        <taxon>Candidatus Caldarchaeum</taxon>
    </lineage>
</organism>
<dbReference type="InterPro" id="IPR005137">
    <property type="entry name" value="BtpA"/>
</dbReference>
<dbReference type="NCBIfam" id="TIGR00259">
    <property type="entry name" value="thylakoid_BtpA"/>
    <property type="match status" value="1"/>
</dbReference>
<evidence type="ECO:0000313" key="2">
    <source>
        <dbReference type="EMBL" id="HIQ29431.1"/>
    </source>
</evidence>
<accession>A0A832ZY13</accession>
<comment type="caution">
    <text evidence="2">The sequence shown here is derived from an EMBL/GenBank/DDBJ whole genome shotgun (WGS) entry which is preliminary data.</text>
</comment>
<reference evidence="2" key="1">
    <citation type="journal article" date="2020" name="ISME J.">
        <title>Gammaproteobacteria mediating utilization of methyl-, sulfur- and petroleum organic compounds in deep ocean hydrothermal plumes.</title>
        <authorList>
            <person name="Zhou Z."/>
            <person name="Liu Y."/>
            <person name="Pan J."/>
            <person name="Cron B.R."/>
            <person name="Toner B.M."/>
            <person name="Anantharaman K."/>
            <person name="Breier J.A."/>
            <person name="Dick G.J."/>
            <person name="Li M."/>
        </authorList>
    </citation>
    <scope>NUCLEOTIDE SEQUENCE</scope>
    <source>
        <strain evidence="2">SZUA-1515</strain>
    </source>
</reference>
<name>A0A832ZY13_CALS0</name>
<dbReference type="PANTHER" id="PTHR21381">
    <property type="entry name" value="ZGC:162297"/>
    <property type="match status" value="1"/>
</dbReference>
<dbReference type="Pfam" id="PF03437">
    <property type="entry name" value="BtpA"/>
    <property type="match status" value="1"/>
</dbReference>
<dbReference type="InterPro" id="IPR011060">
    <property type="entry name" value="RibuloseP-bd_barrel"/>
</dbReference>
<gene>
    <name evidence="2" type="ORF">EYH45_02575</name>
</gene>
<evidence type="ECO:0000313" key="3">
    <source>
        <dbReference type="Proteomes" id="UP000608579"/>
    </source>
</evidence>
<dbReference type="AlphaFoldDB" id="A0A832ZY13"/>
<dbReference type="PIRSF" id="PIRSF005956">
    <property type="entry name" value="BtpA"/>
    <property type="match status" value="1"/>
</dbReference>
<comment type="similarity">
    <text evidence="1">Belongs to the BtpA family.</text>
</comment>
<dbReference type="InterPro" id="IPR013785">
    <property type="entry name" value="Aldolase_TIM"/>
</dbReference>
<dbReference type="EMBL" id="DQVM01000047">
    <property type="protein sequence ID" value="HIQ29431.1"/>
    <property type="molecule type" value="Genomic_DNA"/>
</dbReference>
<evidence type="ECO:0000256" key="1">
    <source>
        <dbReference type="ARBA" id="ARBA00006007"/>
    </source>
</evidence>